<accession>A0A3R7MYE4</accession>
<dbReference type="AlphaFoldDB" id="A0A3R7MYE4"/>
<reference evidence="1 2" key="1">
    <citation type="submission" date="2018-04" db="EMBL/GenBank/DDBJ databases">
        <authorList>
            <person name="Zhang X."/>
            <person name="Yuan J."/>
            <person name="Li F."/>
            <person name="Xiang J."/>
        </authorList>
    </citation>
    <scope>NUCLEOTIDE SEQUENCE [LARGE SCALE GENOMIC DNA]</scope>
    <source>
        <tissue evidence="1">Muscle</tissue>
    </source>
</reference>
<dbReference type="EMBL" id="QCYY01002124">
    <property type="protein sequence ID" value="ROT72662.1"/>
    <property type="molecule type" value="Genomic_DNA"/>
</dbReference>
<evidence type="ECO:0000313" key="1">
    <source>
        <dbReference type="EMBL" id="ROT72662.1"/>
    </source>
</evidence>
<dbReference type="Proteomes" id="UP000283509">
    <property type="component" value="Unassembled WGS sequence"/>
</dbReference>
<comment type="caution">
    <text evidence="1">The sequence shown here is derived from an EMBL/GenBank/DDBJ whole genome shotgun (WGS) entry which is preliminary data.</text>
</comment>
<gene>
    <name evidence="1" type="ORF">C7M84_008940</name>
</gene>
<evidence type="ECO:0000313" key="2">
    <source>
        <dbReference type="Proteomes" id="UP000283509"/>
    </source>
</evidence>
<keyword evidence="2" id="KW-1185">Reference proteome</keyword>
<reference evidence="1 2" key="2">
    <citation type="submission" date="2019-01" db="EMBL/GenBank/DDBJ databases">
        <title>The decoding of complex shrimp genome reveals the adaptation for benthos swimmer, frequently molting mechanism and breeding impact on genome.</title>
        <authorList>
            <person name="Sun Y."/>
            <person name="Gao Y."/>
            <person name="Yu Y."/>
        </authorList>
    </citation>
    <scope>NUCLEOTIDE SEQUENCE [LARGE SCALE GENOMIC DNA]</scope>
    <source>
        <tissue evidence="1">Muscle</tissue>
    </source>
</reference>
<proteinExistence type="predicted"/>
<sequence length="439" mass="47765">MGSVPLCLPPSVGLVVVYRAEIRLPWCYGPNSRASHIWCDYYVASWNAILLYHPLLSLIYSNFSDCPSRLPCLLQLPCRPAKPFWRDIFTTSPVSLCQSLLREAYLSASPSSAPSDQLILSALTSVVTIPIYLSESTRGLSTCDVQTYSILLAISSKTHLLSFFDYSPFHSVPSPLLPFPSASLPCLATFYPLLPCPLPCCTSPSFLLSPPCPLPLLPLTLSSCTPSHFSHISPSNSPPYSPTRPLPPLSLSPYSHTYSPLIPILPPPCPPLPLFPSPAHFLSPSLSFSHSFPYPPLFLYSLLLYSPPPYSLLPSLSLSPPPPYPPPRPLSPISPPIPLLPLIPPPLPYLPSSPSLSLSPPPPILSPNQKDFISSHDAPHYAYSSPERQQSGFVLSGTGCQESAASRLSQVCIPDAQTPRRLVSGPLIKPRRILQCPTL</sequence>
<name>A0A3R7MYE4_PENVA</name>
<protein>
    <submittedName>
        <fullName evidence="1">Uncharacterized protein</fullName>
    </submittedName>
</protein>
<organism evidence="1 2">
    <name type="scientific">Penaeus vannamei</name>
    <name type="common">Whiteleg shrimp</name>
    <name type="synonym">Litopenaeus vannamei</name>
    <dbReference type="NCBI Taxonomy" id="6689"/>
    <lineage>
        <taxon>Eukaryota</taxon>
        <taxon>Metazoa</taxon>
        <taxon>Ecdysozoa</taxon>
        <taxon>Arthropoda</taxon>
        <taxon>Crustacea</taxon>
        <taxon>Multicrustacea</taxon>
        <taxon>Malacostraca</taxon>
        <taxon>Eumalacostraca</taxon>
        <taxon>Eucarida</taxon>
        <taxon>Decapoda</taxon>
        <taxon>Dendrobranchiata</taxon>
        <taxon>Penaeoidea</taxon>
        <taxon>Penaeidae</taxon>
        <taxon>Penaeus</taxon>
    </lineage>
</organism>